<dbReference type="CTD" id="375316"/>
<dbReference type="GO" id="GO:0005737">
    <property type="term" value="C:cytoplasm"/>
    <property type="evidence" value="ECO:0007669"/>
    <property type="project" value="UniProtKB-SubCell"/>
</dbReference>
<keyword evidence="2" id="KW-0963">Cytoplasm</keyword>
<evidence type="ECO:0000256" key="9">
    <source>
        <dbReference type="PROSITE-ProRule" id="PRU00176"/>
    </source>
</evidence>
<dbReference type="OrthoDB" id="9941526at2759"/>
<feature type="region of interest" description="Disordered" evidence="10">
    <location>
        <begin position="725"/>
        <end position="747"/>
    </location>
</feature>
<organism evidence="12 13">
    <name type="scientific">Chinchilla lanigera</name>
    <name type="common">Long-tailed chinchilla</name>
    <name type="synonym">Chinchilla villidera</name>
    <dbReference type="NCBI Taxonomy" id="34839"/>
    <lineage>
        <taxon>Eukaryota</taxon>
        <taxon>Metazoa</taxon>
        <taxon>Chordata</taxon>
        <taxon>Craniata</taxon>
        <taxon>Vertebrata</taxon>
        <taxon>Euteleostomi</taxon>
        <taxon>Mammalia</taxon>
        <taxon>Eutheria</taxon>
        <taxon>Euarchontoglires</taxon>
        <taxon>Glires</taxon>
        <taxon>Rodentia</taxon>
        <taxon>Hystricomorpha</taxon>
        <taxon>Chinchillidae</taxon>
        <taxon>Chinchilla</taxon>
    </lineage>
</organism>
<name>A0A8C2YJA7_CHILA</name>
<dbReference type="RefSeq" id="XP_005411261.1">
    <property type="nucleotide sequence ID" value="XM_005411204.2"/>
</dbReference>
<dbReference type="SUPFAM" id="SSF54928">
    <property type="entry name" value="RNA-binding domain, RBD"/>
    <property type="match status" value="1"/>
</dbReference>
<dbReference type="GO" id="GO:0000398">
    <property type="term" value="P:mRNA splicing, via spliceosome"/>
    <property type="evidence" value="ECO:0007669"/>
    <property type="project" value="TreeGrafter"/>
</dbReference>
<dbReference type="GeneID" id="102030570"/>
<feature type="region of interest" description="Disordered" evidence="10">
    <location>
        <begin position="699"/>
        <end position="718"/>
    </location>
</feature>
<dbReference type="InterPro" id="IPR035979">
    <property type="entry name" value="RBD_domain_sf"/>
</dbReference>
<evidence type="ECO:0000313" key="12">
    <source>
        <dbReference type="Ensembl" id="ENSCLAP00000002841.1"/>
    </source>
</evidence>
<feature type="compositionally biased region" description="Polar residues" evidence="10">
    <location>
        <begin position="725"/>
        <end position="735"/>
    </location>
</feature>
<reference evidence="12" key="2">
    <citation type="submission" date="2025-09" db="UniProtKB">
        <authorList>
            <consortium name="Ensembl"/>
        </authorList>
    </citation>
    <scope>IDENTIFICATION</scope>
</reference>
<dbReference type="InterPro" id="IPR012677">
    <property type="entry name" value="Nucleotide-bd_a/b_plait_sf"/>
</dbReference>
<dbReference type="OMA" id="EVRINHK"/>
<feature type="compositionally biased region" description="Polar residues" evidence="10">
    <location>
        <begin position="706"/>
        <end position="718"/>
    </location>
</feature>
<keyword evidence="13" id="KW-1185">Reference proteome</keyword>
<feature type="domain" description="RRM" evidence="11">
    <location>
        <begin position="821"/>
        <end position="895"/>
    </location>
</feature>
<feature type="compositionally biased region" description="Basic and acidic residues" evidence="10">
    <location>
        <begin position="736"/>
        <end position="746"/>
    </location>
</feature>
<evidence type="ECO:0000256" key="3">
    <source>
        <dbReference type="ARBA" id="ARBA00022553"/>
    </source>
</evidence>
<protein>
    <recommendedName>
        <fullName evidence="7">RNA-binding protein 44</fullName>
    </recommendedName>
    <alternativeName>
        <fullName evidence="8">RNA-binding motif protein 44</fullName>
    </alternativeName>
</protein>
<feature type="compositionally biased region" description="Polar residues" evidence="10">
    <location>
        <begin position="65"/>
        <end position="76"/>
    </location>
</feature>
<feature type="region of interest" description="Disordered" evidence="10">
    <location>
        <begin position="1"/>
        <end position="43"/>
    </location>
</feature>
<feature type="region of interest" description="Disordered" evidence="10">
    <location>
        <begin position="59"/>
        <end position="88"/>
    </location>
</feature>
<dbReference type="GO" id="GO:0042803">
    <property type="term" value="F:protein homodimerization activity"/>
    <property type="evidence" value="ECO:0007669"/>
    <property type="project" value="Ensembl"/>
</dbReference>
<dbReference type="Ensembl" id="ENSCLAT00000002897.1">
    <property type="protein sequence ID" value="ENSCLAP00000002841.1"/>
    <property type="gene ID" value="ENSCLAG00000002043.1"/>
</dbReference>
<dbReference type="Pfam" id="PF00076">
    <property type="entry name" value="RRM_1"/>
    <property type="match status" value="1"/>
</dbReference>
<evidence type="ECO:0000256" key="1">
    <source>
        <dbReference type="ARBA" id="ARBA00004496"/>
    </source>
</evidence>
<dbReference type="Proteomes" id="UP000694398">
    <property type="component" value="Unassembled WGS sequence"/>
</dbReference>
<feature type="region of interest" description="Disordered" evidence="10">
    <location>
        <begin position="484"/>
        <end position="507"/>
    </location>
</feature>
<dbReference type="GO" id="GO:0071013">
    <property type="term" value="C:catalytic step 2 spliceosome"/>
    <property type="evidence" value="ECO:0007669"/>
    <property type="project" value="TreeGrafter"/>
</dbReference>
<keyword evidence="4 9" id="KW-0694">RNA-binding</keyword>
<dbReference type="Pfam" id="PF24905">
    <property type="entry name" value="TTC3_9th"/>
    <property type="match status" value="1"/>
</dbReference>
<comment type="subunit">
    <text evidence="6">Homodimer. Interacts with TEX14.</text>
</comment>
<dbReference type="FunFam" id="3.30.70.330:FF:000720">
    <property type="entry name" value="RBM44 isoform 2"/>
    <property type="match status" value="1"/>
</dbReference>
<dbReference type="GO" id="GO:0003730">
    <property type="term" value="F:mRNA 3'-UTR binding"/>
    <property type="evidence" value="ECO:0007669"/>
    <property type="project" value="TreeGrafter"/>
</dbReference>
<dbReference type="InterPro" id="IPR056870">
    <property type="entry name" value="TTC3/DZIP3/RBM44-like_helical"/>
</dbReference>
<evidence type="ECO:0000259" key="11">
    <source>
        <dbReference type="PROSITE" id="PS50102"/>
    </source>
</evidence>
<dbReference type="InterPro" id="IPR000504">
    <property type="entry name" value="RRM_dom"/>
</dbReference>
<dbReference type="PROSITE" id="PS50102">
    <property type="entry name" value="RRM"/>
    <property type="match status" value="1"/>
</dbReference>
<evidence type="ECO:0000256" key="7">
    <source>
        <dbReference type="ARBA" id="ARBA00067961"/>
    </source>
</evidence>
<dbReference type="AlphaFoldDB" id="A0A8C2YJA7"/>
<dbReference type="SMART" id="SM00360">
    <property type="entry name" value="RRM"/>
    <property type="match status" value="1"/>
</dbReference>
<gene>
    <name evidence="12" type="primary">RBM44</name>
</gene>
<evidence type="ECO:0000313" key="13">
    <source>
        <dbReference type="Proteomes" id="UP000694398"/>
    </source>
</evidence>
<evidence type="ECO:0000256" key="10">
    <source>
        <dbReference type="SAM" id="MobiDB-lite"/>
    </source>
</evidence>
<dbReference type="PANTHER" id="PTHR48026:SF8">
    <property type="entry name" value="RNA-BINDING PROTEIN 44"/>
    <property type="match status" value="1"/>
</dbReference>
<evidence type="ECO:0000256" key="5">
    <source>
        <dbReference type="ARBA" id="ARBA00054539"/>
    </source>
</evidence>
<evidence type="ECO:0000256" key="8">
    <source>
        <dbReference type="ARBA" id="ARBA00075588"/>
    </source>
</evidence>
<evidence type="ECO:0000256" key="4">
    <source>
        <dbReference type="ARBA" id="ARBA00022884"/>
    </source>
</evidence>
<dbReference type="PANTHER" id="PTHR48026">
    <property type="entry name" value="HOMOLOGOUS TO DROSOPHILA SQD (SQUID) PROTEIN"/>
    <property type="match status" value="1"/>
</dbReference>
<dbReference type="GeneTree" id="ENSGT00390000016508"/>
<reference evidence="12" key="1">
    <citation type="submission" date="2025-08" db="UniProtKB">
        <authorList>
            <consortium name="Ensembl"/>
        </authorList>
    </citation>
    <scope>IDENTIFICATION</scope>
</reference>
<evidence type="ECO:0000256" key="6">
    <source>
        <dbReference type="ARBA" id="ARBA00065541"/>
    </source>
</evidence>
<comment type="subcellular location">
    <subcellularLocation>
        <location evidence="1">Cytoplasm</location>
    </subcellularLocation>
</comment>
<dbReference type="GO" id="GO:0045171">
    <property type="term" value="C:intercellular bridge"/>
    <property type="evidence" value="ECO:0007669"/>
    <property type="project" value="Ensembl"/>
</dbReference>
<sequence>MMQATTLMETASGKGCHSNRGNLQRDLSSNSKKSSSGCNEVKPIYPDDEWDSLALEQGANDREISNNNTSSLVSSFSEDHDPSIQSAHCQSSELEDSIGCAFLNKTYCIYYSESQLKNENTTNLSSELDPEMEKSEEVFFDILEPQDNRTIALERIFKISDADPEETAEEMQKYDIDEDSQQEYHSAEEQEYISNSLPFVQAKTLSTSNLEVAELRNSGCEVKCASNLEDNHIKLETSSVISSDSLNVFAQEYAPCISKFQNCDLLKDYYEPKHEKCKEQETSSVYPIVFDDIVQKSNSLENESQSKNDFLNPQKTEIYTEKMKSEIFESKDFCGNVIVKNRISQHLQNSSTLPQDKTLETLQQSCKNCQTSWSSIFDDSVISACGCSHYKSLQSTPNPASSFSAAPPKIAVRNDQVLKEDCSLKAVDGKNVNKTYSEGEKRTCPTSVRDAAGCTITVHQTVDVSTDFRACFTTTRATNARPSVVSTSSNTEVTMMSRKRPSKWQSEKQSVACNTDWSYGQDGVDIPVGVTKGAGKSLSVDSKKPDGNFQNKDSPEFKTCDNTDLQKHPERELQFSEEMVKDLPSKCCKKIMQRAIEAEMHLLNVHYQMCHRHCCDIYKLVMESKGLNRNLPSNSAKKELGSALLSVLGDLKVRYMNLKEKIHKGIPLEELPPLSVESKLLTTFSTFVSRLMKEESHAFSGADSEVGNQTASDGDVSSSLKKAHSQVSLLSGSSHPKQDTSHKTDVLKNGGINVDFSQLKLDDKECRNDHEISEDWFDAKENMTGVDSSGTEENQINHDRRNLKFTVEMKNYKEIQRDKGFLIHVGGLCPSVSEADLRSYFHKYHISEISICDSSTNYRYASLAFKKNHDAKMAVEEMNGIEINGKSVNVRLVKSHGECTSPFSSKKILNNLEKSTNKEISAAPSVSTLSRTRPRQMVSEQDSELSPLEQDAKKNCKQIESAQLVPKTPVQFIPANTLNLSSFTKIIKRLAELHPEVSRDDIIDALQEVRMNRKGFLNGLSISTIVEMTSSVLKNSTPHQE</sequence>
<comment type="function">
    <text evidence="5">Component of intercellular bridges during meiosis. Intercellular bridges are evolutionarily conserved structures that connect differentiating germ cells. Not required for fertility.</text>
</comment>
<accession>A0A8C2YJA7</accession>
<feature type="region of interest" description="Disordered" evidence="10">
    <location>
        <begin position="923"/>
        <end position="949"/>
    </location>
</feature>
<evidence type="ECO:0000256" key="2">
    <source>
        <dbReference type="ARBA" id="ARBA00022490"/>
    </source>
</evidence>
<keyword evidence="3" id="KW-0597">Phosphoprotein</keyword>
<dbReference type="RefSeq" id="XP_005411262.1">
    <property type="nucleotide sequence ID" value="XM_005411205.2"/>
</dbReference>
<dbReference type="Gene3D" id="3.30.70.330">
    <property type="match status" value="1"/>
</dbReference>
<feature type="compositionally biased region" description="Low complexity" evidence="10">
    <location>
        <begin position="484"/>
        <end position="496"/>
    </location>
</feature>
<feature type="region of interest" description="Disordered" evidence="10">
    <location>
        <begin position="535"/>
        <end position="555"/>
    </location>
</feature>
<proteinExistence type="predicted"/>